<keyword evidence="6" id="KW-0406">Ion transport</keyword>
<evidence type="ECO:0000313" key="15">
    <source>
        <dbReference type="Proteomes" id="UP000738517"/>
    </source>
</evidence>
<dbReference type="InterPro" id="IPR050330">
    <property type="entry name" value="Bact_OuterMem_StrucFunc"/>
</dbReference>
<dbReference type="RefSeq" id="WP_160650928.1">
    <property type="nucleotide sequence ID" value="NZ_RSEJ01000009.1"/>
</dbReference>
<dbReference type="InterPro" id="IPR036737">
    <property type="entry name" value="OmpA-like_sf"/>
</dbReference>
<dbReference type="InterPro" id="IPR011250">
    <property type="entry name" value="OMP/PagP_B-barrel"/>
</dbReference>
<proteinExistence type="inferred from homology"/>
<dbReference type="SUPFAM" id="SSF103088">
    <property type="entry name" value="OmpA-like"/>
    <property type="match status" value="1"/>
</dbReference>
<dbReference type="InterPro" id="IPR006690">
    <property type="entry name" value="OMPA-like_CS"/>
</dbReference>
<accession>A0ABW9YH00</accession>
<keyword evidence="5" id="KW-0812">Transmembrane</keyword>
<feature type="region of interest" description="Disordered" evidence="11">
    <location>
        <begin position="299"/>
        <end position="332"/>
    </location>
</feature>
<evidence type="ECO:0000256" key="8">
    <source>
        <dbReference type="ARBA" id="ARBA00023136"/>
    </source>
</evidence>
<dbReference type="Gene3D" id="2.40.160.20">
    <property type="match status" value="1"/>
</dbReference>
<feature type="domain" description="OmpA-like" evidence="13">
    <location>
        <begin position="211"/>
        <end position="329"/>
    </location>
</feature>
<dbReference type="InterPro" id="IPR000498">
    <property type="entry name" value="OmpA-like_TM_dom"/>
</dbReference>
<name>A0ABW9YH00_9GAMM</name>
<keyword evidence="9" id="KW-0998">Cell outer membrane</keyword>
<evidence type="ECO:0000256" key="4">
    <source>
        <dbReference type="ARBA" id="ARBA00022452"/>
    </source>
</evidence>
<sequence>MTKMYKILPLVLLISGVVHATTDNPWYAGARIGGTNFDSFDGALDGAESSFERDDWGGGAFIGYTYNSWFGVEGGYTYLGQADANVGGGGFEVHGLDLVGKFTWHAAPSFDLFGKLGGYVFDVDNSVNNQDDNGVSATAGIGAEYFFNDDLSARAEYQYYNQVGGSSPGESDVHFYGVSLVYYWGAPEPVAIIEPEPEPVPEPAPVPVQPEVMKVKALSVNLPFAFDSNALSQSDIDRIQPIAQRLVEYPETKLYVVGHTDSRGSEEYNQNLSEERAAVVAGYLGAHFGINKSRIVAQGKGESEPLAPNDTEEGRAKNRRVEVYTPGFEITK</sequence>
<evidence type="ECO:0000259" key="13">
    <source>
        <dbReference type="PROSITE" id="PS51123"/>
    </source>
</evidence>
<dbReference type="CDD" id="cd07185">
    <property type="entry name" value="OmpA_C-like"/>
    <property type="match status" value="1"/>
</dbReference>
<gene>
    <name evidence="14" type="ORF">EIZ48_10890</name>
</gene>
<dbReference type="PRINTS" id="PR01021">
    <property type="entry name" value="OMPADOMAIN"/>
</dbReference>
<evidence type="ECO:0000256" key="7">
    <source>
        <dbReference type="ARBA" id="ARBA00023114"/>
    </source>
</evidence>
<dbReference type="InterPro" id="IPR006664">
    <property type="entry name" value="OMP_bac"/>
</dbReference>
<evidence type="ECO:0000313" key="14">
    <source>
        <dbReference type="EMBL" id="NBI53084.1"/>
    </source>
</evidence>
<dbReference type="Gene3D" id="3.30.1330.60">
    <property type="entry name" value="OmpA-like domain"/>
    <property type="match status" value="1"/>
</dbReference>
<dbReference type="Pfam" id="PF00691">
    <property type="entry name" value="OmpA"/>
    <property type="match status" value="1"/>
</dbReference>
<evidence type="ECO:0000256" key="3">
    <source>
        <dbReference type="ARBA" id="ARBA00022448"/>
    </source>
</evidence>
<keyword evidence="4" id="KW-1134">Transmembrane beta strand</keyword>
<protein>
    <submittedName>
        <fullName evidence="14">OmpA family protein</fullName>
    </submittedName>
</protein>
<feature type="compositionally biased region" description="Basic and acidic residues" evidence="11">
    <location>
        <begin position="312"/>
        <end position="322"/>
    </location>
</feature>
<keyword evidence="12" id="KW-0732">Signal</keyword>
<dbReference type="InterPro" id="IPR006665">
    <property type="entry name" value="OmpA-like"/>
</dbReference>
<evidence type="ECO:0000256" key="12">
    <source>
        <dbReference type="SAM" id="SignalP"/>
    </source>
</evidence>
<dbReference type="SUPFAM" id="SSF56925">
    <property type="entry name" value="OMPA-like"/>
    <property type="match status" value="1"/>
</dbReference>
<comment type="similarity">
    <text evidence="2">Belongs to the outer membrane OOP (TC 1.B.6) superfamily. OmpA family.</text>
</comment>
<evidence type="ECO:0000256" key="1">
    <source>
        <dbReference type="ARBA" id="ARBA00004571"/>
    </source>
</evidence>
<keyword evidence="8 10" id="KW-0472">Membrane</keyword>
<organism evidence="14 15">
    <name type="scientific">Photobacterium alginatilyticum</name>
    <dbReference type="NCBI Taxonomy" id="1775171"/>
    <lineage>
        <taxon>Bacteria</taxon>
        <taxon>Pseudomonadati</taxon>
        <taxon>Pseudomonadota</taxon>
        <taxon>Gammaproteobacteria</taxon>
        <taxon>Vibrionales</taxon>
        <taxon>Vibrionaceae</taxon>
        <taxon>Photobacterium</taxon>
    </lineage>
</organism>
<comment type="subcellular location">
    <subcellularLocation>
        <location evidence="1">Cell outer membrane</location>
        <topology evidence="1">Multi-pass membrane protein</topology>
    </subcellularLocation>
</comment>
<dbReference type="PROSITE" id="PS01068">
    <property type="entry name" value="OMPA_1"/>
    <property type="match status" value="1"/>
</dbReference>
<evidence type="ECO:0000256" key="9">
    <source>
        <dbReference type="ARBA" id="ARBA00023237"/>
    </source>
</evidence>
<evidence type="ECO:0000256" key="2">
    <source>
        <dbReference type="ARBA" id="ARBA00005710"/>
    </source>
</evidence>
<keyword evidence="7" id="KW-0626">Porin</keyword>
<evidence type="ECO:0000256" key="11">
    <source>
        <dbReference type="SAM" id="MobiDB-lite"/>
    </source>
</evidence>
<dbReference type="EMBL" id="RSEJ01000009">
    <property type="protein sequence ID" value="NBI53084.1"/>
    <property type="molecule type" value="Genomic_DNA"/>
</dbReference>
<evidence type="ECO:0000256" key="5">
    <source>
        <dbReference type="ARBA" id="ARBA00022692"/>
    </source>
</evidence>
<dbReference type="PANTHER" id="PTHR30329">
    <property type="entry name" value="STATOR ELEMENT OF FLAGELLAR MOTOR COMPLEX"/>
    <property type="match status" value="1"/>
</dbReference>
<dbReference type="PANTHER" id="PTHR30329:SF21">
    <property type="entry name" value="LIPOPROTEIN YIAD-RELATED"/>
    <property type="match status" value="1"/>
</dbReference>
<keyword evidence="15" id="KW-1185">Reference proteome</keyword>
<comment type="caution">
    <text evidence="14">The sequence shown here is derived from an EMBL/GenBank/DDBJ whole genome shotgun (WGS) entry which is preliminary data.</text>
</comment>
<evidence type="ECO:0000256" key="6">
    <source>
        <dbReference type="ARBA" id="ARBA00023065"/>
    </source>
</evidence>
<evidence type="ECO:0000256" key="10">
    <source>
        <dbReference type="PROSITE-ProRule" id="PRU00473"/>
    </source>
</evidence>
<dbReference type="Pfam" id="PF01389">
    <property type="entry name" value="OmpA_membrane"/>
    <property type="match status" value="1"/>
</dbReference>
<reference evidence="14 15" key="1">
    <citation type="journal article" date="2017" name="Int. J. Syst. Evol. Microbiol.">
        <title>Photobacterium alginatilyticum sp. nov., a marine bacterium isolated from bottom seawater.</title>
        <authorList>
            <person name="Wang X."/>
            <person name="Wang Y."/>
            <person name="Yang X."/>
            <person name="Sun H."/>
            <person name="Li B."/>
            <person name="Zhang X.H."/>
        </authorList>
    </citation>
    <scope>NUCLEOTIDE SEQUENCE [LARGE SCALE GENOMIC DNA]</scope>
    <source>
        <strain evidence="14 15">P03D4</strain>
    </source>
</reference>
<keyword evidence="3" id="KW-0813">Transport</keyword>
<dbReference type="PROSITE" id="PS51123">
    <property type="entry name" value="OMPA_2"/>
    <property type="match status" value="1"/>
</dbReference>
<feature type="chain" id="PRO_5045066774" evidence="12">
    <location>
        <begin position="21"/>
        <end position="332"/>
    </location>
</feature>
<feature type="signal peptide" evidence="12">
    <location>
        <begin position="1"/>
        <end position="20"/>
    </location>
</feature>
<dbReference type="Proteomes" id="UP000738517">
    <property type="component" value="Unassembled WGS sequence"/>
</dbReference>